<sequence>MKRNPLGNKIGLEHNNLLSATINAMKCQGILLILPKKSVQINFLTMFRMWLNT</sequence>
<dbReference type="EMBL" id="QKWP01001103">
    <property type="protein sequence ID" value="RIB11713.1"/>
    <property type="molecule type" value="Genomic_DNA"/>
</dbReference>
<keyword evidence="2" id="KW-1185">Reference proteome</keyword>
<accession>A0A397UW14</accession>
<dbReference type="AlphaFoldDB" id="A0A397UW14"/>
<dbReference type="Proteomes" id="UP000266673">
    <property type="component" value="Unassembled WGS sequence"/>
</dbReference>
<gene>
    <name evidence="1" type="ORF">C2G38_2102879</name>
</gene>
<proteinExistence type="predicted"/>
<organism evidence="1 2">
    <name type="scientific">Gigaspora rosea</name>
    <dbReference type="NCBI Taxonomy" id="44941"/>
    <lineage>
        <taxon>Eukaryota</taxon>
        <taxon>Fungi</taxon>
        <taxon>Fungi incertae sedis</taxon>
        <taxon>Mucoromycota</taxon>
        <taxon>Glomeromycotina</taxon>
        <taxon>Glomeromycetes</taxon>
        <taxon>Diversisporales</taxon>
        <taxon>Gigasporaceae</taxon>
        <taxon>Gigaspora</taxon>
    </lineage>
</organism>
<evidence type="ECO:0000313" key="2">
    <source>
        <dbReference type="Proteomes" id="UP000266673"/>
    </source>
</evidence>
<comment type="caution">
    <text evidence="1">The sequence shown here is derived from an EMBL/GenBank/DDBJ whole genome shotgun (WGS) entry which is preliminary data.</text>
</comment>
<evidence type="ECO:0000313" key="1">
    <source>
        <dbReference type="EMBL" id="RIB11713.1"/>
    </source>
</evidence>
<name>A0A397UW14_9GLOM</name>
<protein>
    <submittedName>
        <fullName evidence="1">Uncharacterized protein</fullName>
    </submittedName>
</protein>
<reference evidence="1 2" key="1">
    <citation type="submission" date="2018-06" db="EMBL/GenBank/DDBJ databases">
        <title>Comparative genomics reveals the genomic features of Rhizophagus irregularis, R. cerebriforme, R. diaphanum and Gigaspora rosea, and their symbiotic lifestyle signature.</title>
        <authorList>
            <person name="Morin E."/>
            <person name="San Clemente H."/>
            <person name="Chen E.C.H."/>
            <person name="De La Providencia I."/>
            <person name="Hainaut M."/>
            <person name="Kuo A."/>
            <person name="Kohler A."/>
            <person name="Murat C."/>
            <person name="Tang N."/>
            <person name="Roy S."/>
            <person name="Loubradou J."/>
            <person name="Henrissat B."/>
            <person name="Grigoriev I.V."/>
            <person name="Corradi N."/>
            <person name="Roux C."/>
            <person name="Martin F.M."/>
        </authorList>
    </citation>
    <scope>NUCLEOTIDE SEQUENCE [LARGE SCALE GENOMIC DNA]</scope>
    <source>
        <strain evidence="1 2">DAOM 194757</strain>
    </source>
</reference>